<protein>
    <submittedName>
        <fullName evidence="5">DotU family type VI secretion system protein</fullName>
    </submittedName>
</protein>
<organism evidence="6 7">
    <name type="scientific">Pluralibacter gergoviae</name>
    <name type="common">Enterobacter gergoviae</name>
    <dbReference type="NCBI Taxonomy" id="61647"/>
    <lineage>
        <taxon>Bacteria</taxon>
        <taxon>Pseudomonadati</taxon>
        <taxon>Pseudomonadota</taxon>
        <taxon>Gammaproteobacteria</taxon>
        <taxon>Enterobacterales</taxon>
        <taxon>Enterobacteriaceae</taxon>
        <taxon>Pluralibacter</taxon>
    </lineage>
</organism>
<dbReference type="SUPFAM" id="SSF103088">
    <property type="entry name" value="OmpA-like"/>
    <property type="match status" value="1"/>
</dbReference>
<dbReference type="eggNOG" id="COG1360">
    <property type="taxonomic scope" value="Bacteria"/>
</dbReference>
<comment type="caution">
    <text evidence="6">The sequence shown here is derived from an EMBL/GenBank/DDBJ whole genome shotgun (WGS) entry which is preliminary data.</text>
</comment>
<dbReference type="InterPro" id="IPR038522">
    <property type="entry name" value="T4/T6SS_DotU_sf"/>
</dbReference>
<dbReference type="Pfam" id="PF00691">
    <property type="entry name" value="OmpA"/>
    <property type="match status" value="1"/>
</dbReference>
<evidence type="ECO:0000256" key="3">
    <source>
        <dbReference type="SAM" id="Phobius"/>
    </source>
</evidence>
<dbReference type="InterPro" id="IPR036737">
    <property type="entry name" value="OmpA-like_sf"/>
</dbReference>
<dbReference type="RefSeq" id="WP_048280656.1">
    <property type="nucleotide sequence ID" value="NZ_CACVCI010000001.1"/>
</dbReference>
<dbReference type="PATRIC" id="fig|61647.15.peg.3407"/>
<evidence type="ECO:0000256" key="2">
    <source>
        <dbReference type="SAM" id="MobiDB-lite"/>
    </source>
</evidence>
<dbReference type="NCBIfam" id="TIGR03350">
    <property type="entry name" value="type_VI_ompA"/>
    <property type="match status" value="1"/>
</dbReference>
<dbReference type="InterPro" id="IPR017732">
    <property type="entry name" value="T4/T6SS_DotU"/>
</dbReference>
<keyword evidence="3" id="KW-1133">Transmembrane helix</keyword>
<feature type="domain" description="OmpA-like" evidence="4">
    <location>
        <begin position="287"/>
        <end position="407"/>
    </location>
</feature>
<dbReference type="NCBIfam" id="NF005444">
    <property type="entry name" value="PRK07033.1"/>
    <property type="match status" value="1"/>
</dbReference>
<dbReference type="GO" id="GO:0016020">
    <property type="term" value="C:membrane"/>
    <property type="evidence" value="ECO:0007669"/>
    <property type="project" value="UniProtKB-UniRule"/>
</dbReference>
<reference evidence="6 7" key="1">
    <citation type="submission" date="2015-05" db="EMBL/GenBank/DDBJ databases">
        <title>Genome sequences of Pluralibacter gergoviae.</title>
        <authorList>
            <person name="Greninger A.L."/>
            <person name="Miller S."/>
        </authorList>
    </citation>
    <scope>NUCLEOTIDE SEQUENCE [LARGE SCALE GENOMIC DNA]</scope>
    <source>
        <strain evidence="6 7">JS81F13</strain>
    </source>
</reference>
<sequence>MQQQQAPGSTQEQQATGPRAVEAGASGNNPLVAAASPLLNAIPQIRHSVSHDDREGLRQKLIDEIRRFEVRCQQAGLAYEVIVGARYCLCTALDEAAALTPWGGGGIWSGNGLLVTFHNETWGGEKFFQLLARLSQNPREHINLLELINYCLLLGFEGRYRVMDNGRTQLETIKQRLRQMIYGVRGAYAPPLSPHGEDRPVLRKLWRPVVPLWACAALAGFVACLFYIILNWRLGDATSPVLAKIYQTQLPEAAVAQPAEKPPAVLNLRGFLRPEIEEGLVAVRDEADRSVVILKGDGLFASASTVVRDRYATVIDRIAQAMNNVSGRILVVGYSDNVPIRSARFASNYELSLERARSVQKQLQKHLSQPDRAKAEGRGEVDPIAPNNTPENRARNRRVEITLLVSPDNTQAELNGLPQGN</sequence>
<feature type="region of interest" description="Disordered" evidence="2">
    <location>
        <begin position="366"/>
        <end position="398"/>
    </location>
</feature>
<dbReference type="Pfam" id="PF09850">
    <property type="entry name" value="DotU"/>
    <property type="match status" value="1"/>
</dbReference>
<dbReference type="Gene3D" id="1.25.40.590">
    <property type="entry name" value="Type IV / VI secretion system, DotU"/>
    <property type="match status" value="1"/>
</dbReference>
<dbReference type="AlphaFoldDB" id="A0A0J5MXY8"/>
<feature type="compositionally biased region" description="Basic and acidic residues" evidence="2">
    <location>
        <begin position="368"/>
        <end position="381"/>
    </location>
</feature>
<dbReference type="PROSITE" id="PS51123">
    <property type="entry name" value="OMPA_2"/>
    <property type="match status" value="1"/>
</dbReference>
<proteinExistence type="predicted"/>
<dbReference type="EMBL" id="ABLOKC030000025">
    <property type="protein sequence ID" value="EML1473134.1"/>
    <property type="molecule type" value="Genomic_DNA"/>
</dbReference>
<dbReference type="NCBIfam" id="NF038228">
    <property type="entry name" value="IcmH_DotU_IVB"/>
    <property type="match status" value="1"/>
</dbReference>
<dbReference type="EMBL" id="LDZF01000032">
    <property type="protein sequence ID" value="KMK11225.1"/>
    <property type="molecule type" value="Genomic_DNA"/>
</dbReference>
<keyword evidence="7" id="KW-1185">Reference proteome</keyword>
<evidence type="ECO:0000313" key="6">
    <source>
        <dbReference type="EMBL" id="KMK11225.1"/>
    </source>
</evidence>
<dbReference type="Gene3D" id="3.30.1330.60">
    <property type="entry name" value="OmpA-like domain"/>
    <property type="match status" value="1"/>
</dbReference>
<keyword evidence="3" id="KW-0812">Transmembrane</keyword>
<dbReference type="Proteomes" id="UP000036196">
    <property type="component" value="Unassembled WGS sequence"/>
</dbReference>
<dbReference type="InterPro" id="IPR006665">
    <property type="entry name" value="OmpA-like"/>
</dbReference>
<evidence type="ECO:0000259" key="4">
    <source>
        <dbReference type="PROSITE" id="PS51123"/>
    </source>
</evidence>
<dbReference type="PANTHER" id="PTHR38033">
    <property type="entry name" value="MEMBRANE PROTEIN-RELATED"/>
    <property type="match status" value="1"/>
</dbReference>
<reference evidence="5" key="2">
    <citation type="submission" date="2024-02" db="EMBL/GenBank/DDBJ databases">
        <authorList>
            <consortium name="Clinical and Environmental Microbiology Branch: Whole genome sequencing antimicrobial resistance pathogens in the healthcare setting"/>
        </authorList>
    </citation>
    <scope>NUCLEOTIDE SEQUENCE</scope>
    <source>
        <strain evidence="5">2021DK-00143</strain>
    </source>
</reference>
<evidence type="ECO:0000313" key="7">
    <source>
        <dbReference type="Proteomes" id="UP000036196"/>
    </source>
</evidence>
<dbReference type="PANTHER" id="PTHR38033:SF1">
    <property type="entry name" value="DOTU FAMILY TYPE IV_VI SECRETION SYSTEM PROTEIN"/>
    <property type="match status" value="1"/>
</dbReference>
<feature type="compositionally biased region" description="Polar residues" evidence="2">
    <location>
        <begin position="1"/>
        <end position="16"/>
    </location>
</feature>
<accession>A0A0J5MXY8</accession>
<keyword evidence="1 3" id="KW-0472">Membrane</keyword>
<dbReference type="eggNOG" id="COG3455">
    <property type="taxonomic scope" value="Bacteria"/>
</dbReference>
<name>A0A0J5MXY8_PLUGE</name>
<dbReference type="CDD" id="cd07185">
    <property type="entry name" value="OmpA_C-like"/>
    <property type="match status" value="1"/>
</dbReference>
<dbReference type="NCBIfam" id="TIGR03349">
    <property type="entry name" value="IV_VI_DotU"/>
    <property type="match status" value="1"/>
</dbReference>
<evidence type="ECO:0000256" key="1">
    <source>
        <dbReference type="PROSITE-ProRule" id="PRU00473"/>
    </source>
</evidence>
<feature type="transmembrane region" description="Helical" evidence="3">
    <location>
        <begin position="209"/>
        <end position="230"/>
    </location>
</feature>
<dbReference type="STRING" id="61647.LG71_05640"/>
<evidence type="ECO:0000313" key="5">
    <source>
        <dbReference type="EMBL" id="EML1473134.1"/>
    </source>
</evidence>
<feature type="region of interest" description="Disordered" evidence="2">
    <location>
        <begin position="1"/>
        <end position="26"/>
    </location>
</feature>
<gene>
    <name evidence="6" type="ORF">ABW06_22530</name>
    <name evidence="5" type="ORF">QEG54_003926</name>
</gene>
<dbReference type="InterPro" id="IPR017733">
    <property type="entry name" value="OmpA-like_dom_proteobacteria"/>
</dbReference>